<dbReference type="Proteomes" id="UP001187415">
    <property type="component" value="Unassembled WGS sequence"/>
</dbReference>
<sequence length="88" mass="10031">MRSNYERWRRASCCSPQDEGSSAVDELPDYVATRLFPKRLEKSISNQANVNRSVLEKDKACAPSAVILCERMLHSRPDSSVEFIEQRA</sequence>
<gene>
    <name evidence="2" type="ORF">Q5P01_007814</name>
</gene>
<comment type="caution">
    <text evidence="2">The sequence shown here is derived from an EMBL/GenBank/DDBJ whole genome shotgun (WGS) entry which is preliminary data.</text>
</comment>
<evidence type="ECO:0000313" key="2">
    <source>
        <dbReference type="EMBL" id="KAK2851538.1"/>
    </source>
</evidence>
<evidence type="ECO:0000313" key="3">
    <source>
        <dbReference type="Proteomes" id="UP001187415"/>
    </source>
</evidence>
<feature type="region of interest" description="Disordered" evidence="1">
    <location>
        <begin position="1"/>
        <end position="23"/>
    </location>
</feature>
<proteinExistence type="predicted"/>
<dbReference type="EMBL" id="JAUPFM010000005">
    <property type="protein sequence ID" value="KAK2851538.1"/>
    <property type="molecule type" value="Genomic_DNA"/>
</dbReference>
<organism evidence="2 3">
    <name type="scientific">Channa striata</name>
    <name type="common">Snakehead murrel</name>
    <name type="synonym">Ophicephalus striatus</name>
    <dbReference type="NCBI Taxonomy" id="64152"/>
    <lineage>
        <taxon>Eukaryota</taxon>
        <taxon>Metazoa</taxon>
        <taxon>Chordata</taxon>
        <taxon>Craniata</taxon>
        <taxon>Vertebrata</taxon>
        <taxon>Euteleostomi</taxon>
        <taxon>Actinopterygii</taxon>
        <taxon>Neopterygii</taxon>
        <taxon>Teleostei</taxon>
        <taxon>Neoteleostei</taxon>
        <taxon>Acanthomorphata</taxon>
        <taxon>Anabantaria</taxon>
        <taxon>Anabantiformes</taxon>
        <taxon>Channoidei</taxon>
        <taxon>Channidae</taxon>
        <taxon>Channa</taxon>
    </lineage>
</organism>
<reference evidence="2" key="1">
    <citation type="submission" date="2023-07" db="EMBL/GenBank/DDBJ databases">
        <title>Chromosome-level Genome Assembly of Striped Snakehead (Channa striata).</title>
        <authorList>
            <person name="Liu H."/>
        </authorList>
    </citation>
    <scope>NUCLEOTIDE SEQUENCE</scope>
    <source>
        <strain evidence="2">Gz</strain>
        <tissue evidence="2">Muscle</tissue>
    </source>
</reference>
<dbReference type="AlphaFoldDB" id="A0AA88N5F5"/>
<accession>A0AA88N5F5</accession>
<name>A0AA88N5F5_CHASR</name>
<evidence type="ECO:0000256" key="1">
    <source>
        <dbReference type="SAM" id="MobiDB-lite"/>
    </source>
</evidence>
<keyword evidence="3" id="KW-1185">Reference proteome</keyword>
<protein>
    <submittedName>
        <fullName evidence="2">Uncharacterized protein</fullName>
    </submittedName>
</protein>